<feature type="domain" description="Fido" evidence="1">
    <location>
        <begin position="109"/>
        <end position="281"/>
    </location>
</feature>
<protein>
    <recommendedName>
        <fullName evidence="1">Fido domain-containing protein</fullName>
    </recommendedName>
</protein>
<gene>
    <name evidence="2" type="ORF">GCM10011339_08060</name>
</gene>
<dbReference type="InterPro" id="IPR040198">
    <property type="entry name" value="Fido_containing"/>
</dbReference>
<evidence type="ECO:0000259" key="1">
    <source>
        <dbReference type="PROSITE" id="PS51459"/>
    </source>
</evidence>
<dbReference type="EMBL" id="BMIU01000002">
    <property type="protein sequence ID" value="GGF22328.1"/>
    <property type="molecule type" value="Genomic_DNA"/>
</dbReference>
<dbReference type="PROSITE" id="PS51459">
    <property type="entry name" value="FIDO"/>
    <property type="match status" value="1"/>
</dbReference>
<name>A0ABQ1UMV6_9BACT</name>
<sequence>MEPLLPDDGKEKLEQLAIDLVKKSSRLYGKIHPLTRRAISEFLRPMNSYYSNLIEGHDTHPIDIERALKNDYSANKAKRELQLEAIAHINLLRKIANEIPAVRQDFSPFSTSFIKSLHKRFYDHLPEDFRDVISKEGKIKKVVPGEFRLEEVQVGRHIGPAHQALPTFMERFEQFYDPRHSRNRSQIKRIISIAASHHRLAWIHPFLDGNGRVVRLFSDACFIQEELDASGLWSISRGLARKNDEYKSRLANADMQRYNDYDGRGNLSNKMLLEFCRFFLEVAIDQIDYMYDILDIDNMLERISAFIELMTFKHRLRPEAEYILRDVFLQGRITKSHAMRITNLSDKTLKLLVESLEEMGLLKAIKEGIHMTYHVSYPVKYSPLLFPGIYPSGKEAEMYSQF</sequence>
<reference evidence="3" key="1">
    <citation type="journal article" date="2019" name="Int. J. Syst. Evol. Microbiol.">
        <title>The Global Catalogue of Microorganisms (GCM) 10K type strain sequencing project: providing services to taxonomists for standard genome sequencing and annotation.</title>
        <authorList>
            <consortium name="The Broad Institute Genomics Platform"/>
            <consortium name="The Broad Institute Genome Sequencing Center for Infectious Disease"/>
            <person name="Wu L."/>
            <person name="Ma J."/>
        </authorList>
    </citation>
    <scope>NUCLEOTIDE SEQUENCE [LARGE SCALE GENOMIC DNA]</scope>
    <source>
        <strain evidence="3">CGMCC 1.15407</strain>
    </source>
</reference>
<dbReference type="InterPro" id="IPR036597">
    <property type="entry name" value="Fido-like_dom_sf"/>
</dbReference>
<dbReference type="InterPro" id="IPR003812">
    <property type="entry name" value="Fido"/>
</dbReference>
<dbReference type="Proteomes" id="UP000647339">
    <property type="component" value="Unassembled WGS sequence"/>
</dbReference>
<dbReference type="Gene3D" id="1.10.3290.10">
    <property type="entry name" value="Fido-like domain"/>
    <property type="match status" value="1"/>
</dbReference>
<keyword evidence="3" id="KW-1185">Reference proteome</keyword>
<dbReference type="Pfam" id="PF02661">
    <property type="entry name" value="Fic"/>
    <property type="match status" value="1"/>
</dbReference>
<evidence type="ECO:0000313" key="2">
    <source>
        <dbReference type="EMBL" id="GGF22328.1"/>
    </source>
</evidence>
<proteinExistence type="predicted"/>
<organism evidence="2 3">
    <name type="scientific">Echinicola rosea</name>
    <dbReference type="NCBI Taxonomy" id="1807691"/>
    <lineage>
        <taxon>Bacteria</taxon>
        <taxon>Pseudomonadati</taxon>
        <taxon>Bacteroidota</taxon>
        <taxon>Cytophagia</taxon>
        <taxon>Cytophagales</taxon>
        <taxon>Cyclobacteriaceae</taxon>
        <taxon>Echinicola</taxon>
    </lineage>
</organism>
<accession>A0ABQ1UMV6</accession>
<dbReference type="PANTHER" id="PTHR13504">
    <property type="entry name" value="FIDO DOMAIN-CONTAINING PROTEIN DDB_G0283145"/>
    <property type="match status" value="1"/>
</dbReference>
<comment type="caution">
    <text evidence="2">The sequence shown here is derived from an EMBL/GenBank/DDBJ whole genome shotgun (WGS) entry which is preliminary data.</text>
</comment>
<dbReference type="PANTHER" id="PTHR13504:SF38">
    <property type="entry name" value="FIDO DOMAIN-CONTAINING PROTEIN"/>
    <property type="match status" value="1"/>
</dbReference>
<evidence type="ECO:0000313" key="3">
    <source>
        <dbReference type="Proteomes" id="UP000647339"/>
    </source>
</evidence>
<dbReference type="SUPFAM" id="SSF140931">
    <property type="entry name" value="Fic-like"/>
    <property type="match status" value="1"/>
</dbReference>